<dbReference type="InterPro" id="IPR018677">
    <property type="entry name" value="DUF2157"/>
</dbReference>
<dbReference type="EMBL" id="FNZA01000011">
    <property type="protein sequence ID" value="SEJ59949.1"/>
    <property type="molecule type" value="Genomic_DNA"/>
</dbReference>
<accession>A0A1H7A2N6</accession>
<feature type="transmembrane region" description="Helical" evidence="1">
    <location>
        <begin position="167"/>
        <end position="186"/>
    </location>
</feature>
<feature type="transmembrane region" description="Helical" evidence="1">
    <location>
        <begin position="143"/>
        <end position="160"/>
    </location>
</feature>
<feature type="transmembrane region" description="Helical" evidence="1">
    <location>
        <begin position="78"/>
        <end position="96"/>
    </location>
</feature>
<dbReference type="Proteomes" id="UP000199223">
    <property type="component" value="Unassembled WGS sequence"/>
</dbReference>
<keyword evidence="1" id="KW-0812">Transmembrane</keyword>
<gene>
    <name evidence="3" type="ORF">SAMN04488058_111112</name>
</gene>
<feature type="transmembrane region" description="Helical" evidence="1">
    <location>
        <begin position="48"/>
        <end position="72"/>
    </location>
</feature>
<feature type="transmembrane region" description="Helical" evidence="1">
    <location>
        <begin position="192"/>
        <end position="211"/>
    </location>
</feature>
<proteinExistence type="predicted"/>
<reference evidence="4" key="1">
    <citation type="submission" date="2016-10" db="EMBL/GenBank/DDBJ databases">
        <authorList>
            <person name="Varghese N."/>
            <person name="Submissions S."/>
        </authorList>
    </citation>
    <scope>NUCLEOTIDE SEQUENCE [LARGE SCALE GENOMIC DNA]</scope>
    <source>
        <strain evidence="4">CGMCC 1.10218</strain>
    </source>
</reference>
<dbReference type="Pfam" id="PF09925">
    <property type="entry name" value="DUF2157"/>
    <property type="match status" value="1"/>
</dbReference>
<dbReference type="AlphaFoldDB" id="A0A1H7A2N6"/>
<keyword evidence="1" id="KW-1133">Transmembrane helix</keyword>
<dbReference type="RefSeq" id="WP_092264903.1">
    <property type="nucleotide sequence ID" value="NZ_FNZA01000011.1"/>
</dbReference>
<feature type="transmembrane region" description="Helical" evidence="1">
    <location>
        <begin position="310"/>
        <end position="329"/>
    </location>
</feature>
<name>A0A1H7A2N6_9DEIO</name>
<evidence type="ECO:0000256" key="1">
    <source>
        <dbReference type="SAM" id="Phobius"/>
    </source>
</evidence>
<evidence type="ECO:0000313" key="3">
    <source>
        <dbReference type="EMBL" id="SEJ59949.1"/>
    </source>
</evidence>
<dbReference type="OrthoDB" id="72456at2"/>
<feature type="transmembrane region" description="Helical" evidence="1">
    <location>
        <begin position="223"/>
        <end position="245"/>
    </location>
</feature>
<keyword evidence="4" id="KW-1185">Reference proteome</keyword>
<feature type="transmembrane region" description="Helical" evidence="1">
    <location>
        <begin position="257"/>
        <end position="278"/>
    </location>
</feature>
<organism evidence="3 4">
    <name type="scientific">Deinococcus reticulitermitis</name>
    <dbReference type="NCBI Taxonomy" id="856736"/>
    <lineage>
        <taxon>Bacteria</taxon>
        <taxon>Thermotogati</taxon>
        <taxon>Deinococcota</taxon>
        <taxon>Deinococci</taxon>
        <taxon>Deinococcales</taxon>
        <taxon>Deinococcaceae</taxon>
        <taxon>Deinococcus</taxon>
    </lineage>
</organism>
<feature type="transmembrane region" description="Helical" evidence="1">
    <location>
        <begin position="108"/>
        <end position="131"/>
    </location>
</feature>
<evidence type="ECO:0000259" key="2">
    <source>
        <dbReference type="Pfam" id="PF09925"/>
    </source>
</evidence>
<evidence type="ECO:0000313" key="4">
    <source>
        <dbReference type="Proteomes" id="UP000199223"/>
    </source>
</evidence>
<feature type="transmembrane region" description="Helical" evidence="1">
    <location>
        <begin position="285"/>
        <end position="304"/>
    </location>
</feature>
<protein>
    <submittedName>
        <fullName evidence="3">Predicted membrane protein</fullName>
    </submittedName>
</protein>
<sequence length="346" mass="35996">MAASERGTVQALQRWAELGLLTPAQVQAILKHEGWTGLTVGDRTPSPWALTVSLLGALVLGLGVIALVGANWAEIPGWAKLLGVLGLMLGAYAGGYRLRDAPARAGRHLPGVGAALYLLGGVLYGALLALLAQGLQLGVSTDTLQLLWGLGLAALAYAVRLPPALHLALPVAVVLPLGGLFGWSVLWRLSPLAASGVIAGLGALMFGVSALHGRDPARARHDLSHPWAFWAPPLLLSGIYALHLQTRGGWGDGEGDAASWLWLALVFLLALGVTWLGGRGGRRAWINWGLLFVGITVLTVYFTLLGTLAYTGSALIGAGGLLLALGYGLERTRRRLSAEVAPGGSP</sequence>
<keyword evidence="1" id="KW-0472">Membrane</keyword>
<feature type="domain" description="DUF2157" evidence="2">
    <location>
        <begin position="13"/>
        <end position="164"/>
    </location>
</feature>
<dbReference type="STRING" id="856736.SAMN04488058_111112"/>